<reference evidence="2" key="1">
    <citation type="journal article" date="2019" name="Int. J. Syst. Evol. Microbiol.">
        <title>The Global Catalogue of Microorganisms (GCM) 10K type strain sequencing project: providing services to taxonomists for standard genome sequencing and annotation.</title>
        <authorList>
            <consortium name="The Broad Institute Genomics Platform"/>
            <consortium name="The Broad Institute Genome Sequencing Center for Infectious Disease"/>
            <person name="Wu L."/>
            <person name="Ma J."/>
        </authorList>
    </citation>
    <scope>NUCLEOTIDE SEQUENCE [LARGE SCALE GENOMIC DNA]</scope>
    <source>
        <strain evidence="2">IBRC-M 10908</strain>
    </source>
</reference>
<dbReference type="EMBL" id="JBHSDK010000010">
    <property type="protein sequence ID" value="MFC4334855.1"/>
    <property type="molecule type" value="Genomic_DNA"/>
</dbReference>
<organism evidence="1 2">
    <name type="scientific">Salininema proteolyticum</name>
    <dbReference type="NCBI Taxonomy" id="1607685"/>
    <lineage>
        <taxon>Bacteria</taxon>
        <taxon>Bacillati</taxon>
        <taxon>Actinomycetota</taxon>
        <taxon>Actinomycetes</taxon>
        <taxon>Glycomycetales</taxon>
        <taxon>Glycomycetaceae</taxon>
        <taxon>Salininema</taxon>
    </lineage>
</organism>
<comment type="caution">
    <text evidence="1">The sequence shown here is derived from an EMBL/GenBank/DDBJ whole genome shotgun (WGS) entry which is preliminary data.</text>
</comment>
<dbReference type="Pfam" id="PF10722">
    <property type="entry name" value="YbjN"/>
    <property type="match status" value="1"/>
</dbReference>
<dbReference type="SUPFAM" id="SSF69635">
    <property type="entry name" value="Type III secretory system chaperone-like"/>
    <property type="match status" value="1"/>
</dbReference>
<dbReference type="InterPro" id="IPR019660">
    <property type="entry name" value="Put_sensory_transdc_reg_YbjN"/>
</dbReference>
<gene>
    <name evidence="1" type="ORF">ACFPET_06555</name>
</gene>
<dbReference type="Gene3D" id="3.30.1460.10">
    <property type="match status" value="1"/>
</dbReference>
<keyword evidence="2" id="KW-1185">Reference proteome</keyword>
<protein>
    <submittedName>
        <fullName evidence="1">YbjN domain-containing protein</fullName>
    </submittedName>
</protein>
<evidence type="ECO:0000313" key="2">
    <source>
        <dbReference type="Proteomes" id="UP001595823"/>
    </source>
</evidence>
<proteinExistence type="predicted"/>
<accession>A0ABV8TW91</accession>
<name>A0ABV8TW91_9ACTN</name>
<sequence>MLERLTAALEEMGVDWRPLRSYAGQKEVPGAVVTLPGTKKLNIACSLVVEDHALRVESFVARRPEENFEGVAAELLRRNGRLFGVAFAVDESGDVHLVGRLPLSSVNAEDLDRLLGTVLEAADETFNVILELGFASSIRQEWEWRLAHGESTRNLEAFQHLKPRGDH</sequence>
<dbReference type="RefSeq" id="WP_380618959.1">
    <property type="nucleotide sequence ID" value="NZ_JBHSDK010000010.1"/>
</dbReference>
<dbReference type="Proteomes" id="UP001595823">
    <property type="component" value="Unassembled WGS sequence"/>
</dbReference>
<evidence type="ECO:0000313" key="1">
    <source>
        <dbReference type="EMBL" id="MFC4334855.1"/>
    </source>
</evidence>